<keyword evidence="6" id="KW-0031">Aminopeptidase</keyword>
<dbReference type="GO" id="GO:0008239">
    <property type="term" value="F:dipeptidyl-peptidase activity"/>
    <property type="evidence" value="ECO:0007669"/>
    <property type="project" value="UniProtKB-EC"/>
</dbReference>
<dbReference type="FunFam" id="3.30.540.30:FF:000001">
    <property type="entry name" value="Dipeptidyl peptidase 3"/>
    <property type="match status" value="1"/>
</dbReference>
<proteinExistence type="inferred from homology"/>
<dbReference type="Gene3D" id="3.30.540.30">
    <property type="match status" value="1"/>
</dbReference>
<sequence length="187" mass="21053">MSASCYKVIFGFSGFVACVNKETSQKFKTLVQKAEEILTRLPWGKAYEKDHFLKPDFTALDVLAFASSGIPSGINIPNYDDIRQNEGFKNVSLGNVIAAMPKQKMNFIDQEDEDLMHRYHKESFEVQVGLHELLGHGSGKLFQKNSDGSFNFDQNTVDIITGKPVSSFNLFHEKLCCQTFGADINLW</sequence>
<evidence type="ECO:0000256" key="7">
    <source>
        <dbReference type="ARBA" id="ARBA00022490"/>
    </source>
</evidence>
<dbReference type="Proteomes" id="UP000271162">
    <property type="component" value="Unassembled WGS sequence"/>
</dbReference>
<gene>
    <name evidence="15" type="ORF">NBR_LOCUS22588</name>
</gene>
<dbReference type="PROSITE" id="PS51257">
    <property type="entry name" value="PROKAR_LIPOPROTEIN"/>
    <property type="match status" value="1"/>
</dbReference>
<comment type="cofactor">
    <cofactor evidence="2">
        <name>Zn(2+)</name>
        <dbReference type="ChEBI" id="CHEBI:29105"/>
    </cofactor>
</comment>
<evidence type="ECO:0000256" key="8">
    <source>
        <dbReference type="ARBA" id="ARBA00022670"/>
    </source>
</evidence>
<evidence type="ECO:0000256" key="1">
    <source>
        <dbReference type="ARBA" id="ARBA00001336"/>
    </source>
</evidence>
<dbReference type="GO" id="GO:0006508">
    <property type="term" value="P:proteolysis"/>
    <property type="evidence" value="ECO:0007669"/>
    <property type="project" value="UniProtKB-KW"/>
</dbReference>
<keyword evidence="8" id="KW-0645">Protease</keyword>
<dbReference type="EMBL" id="UYSL01028434">
    <property type="protein sequence ID" value="VDL87528.1"/>
    <property type="molecule type" value="Genomic_DNA"/>
</dbReference>
<dbReference type="InterPro" id="IPR039461">
    <property type="entry name" value="Peptidase_M49"/>
</dbReference>
<dbReference type="AlphaFoldDB" id="A0A3P7C301"/>
<dbReference type="GO" id="GO:0005737">
    <property type="term" value="C:cytoplasm"/>
    <property type="evidence" value="ECO:0007669"/>
    <property type="project" value="UniProtKB-SubCell"/>
</dbReference>
<keyword evidence="7" id="KW-0963">Cytoplasm</keyword>
<dbReference type="EC" id="3.4.14.4" evidence="5"/>
<evidence type="ECO:0000313" key="16">
    <source>
        <dbReference type="Proteomes" id="UP000271162"/>
    </source>
</evidence>
<keyword evidence="12" id="KW-0482">Metalloprotease</keyword>
<keyword evidence="16" id="KW-1185">Reference proteome</keyword>
<evidence type="ECO:0000256" key="2">
    <source>
        <dbReference type="ARBA" id="ARBA00001947"/>
    </source>
</evidence>
<evidence type="ECO:0000256" key="12">
    <source>
        <dbReference type="ARBA" id="ARBA00023049"/>
    </source>
</evidence>
<comment type="similarity">
    <text evidence="4">Belongs to the peptidase M49 family.</text>
</comment>
<organism evidence="15 16">
    <name type="scientific">Nippostrongylus brasiliensis</name>
    <name type="common">Rat hookworm</name>
    <dbReference type="NCBI Taxonomy" id="27835"/>
    <lineage>
        <taxon>Eukaryota</taxon>
        <taxon>Metazoa</taxon>
        <taxon>Ecdysozoa</taxon>
        <taxon>Nematoda</taxon>
        <taxon>Chromadorea</taxon>
        <taxon>Rhabditida</taxon>
        <taxon>Rhabditina</taxon>
        <taxon>Rhabditomorpha</taxon>
        <taxon>Strongyloidea</taxon>
        <taxon>Heligmosomidae</taxon>
        <taxon>Nippostrongylus</taxon>
    </lineage>
</organism>
<comment type="subcellular location">
    <subcellularLocation>
        <location evidence="3">Cytoplasm</location>
    </subcellularLocation>
</comment>
<dbReference type="Pfam" id="PF03571">
    <property type="entry name" value="Peptidase_M49"/>
    <property type="match status" value="1"/>
</dbReference>
<evidence type="ECO:0000256" key="11">
    <source>
        <dbReference type="ARBA" id="ARBA00022833"/>
    </source>
</evidence>
<keyword evidence="9" id="KW-0479">Metal-binding</keyword>
<evidence type="ECO:0000256" key="9">
    <source>
        <dbReference type="ARBA" id="ARBA00022723"/>
    </source>
</evidence>
<evidence type="ECO:0000256" key="4">
    <source>
        <dbReference type="ARBA" id="ARBA00010200"/>
    </source>
</evidence>
<evidence type="ECO:0000256" key="6">
    <source>
        <dbReference type="ARBA" id="ARBA00022438"/>
    </source>
</evidence>
<evidence type="ECO:0000256" key="13">
    <source>
        <dbReference type="ARBA" id="ARBA00031288"/>
    </source>
</evidence>
<dbReference type="PANTHER" id="PTHR23422">
    <property type="entry name" value="DIPEPTIDYL PEPTIDASE III-RELATED"/>
    <property type="match status" value="1"/>
</dbReference>
<dbReference type="GO" id="GO:0004177">
    <property type="term" value="F:aminopeptidase activity"/>
    <property type="evidence" value="ECO:0007669"/>
    <property type="project" value="UniProtKB-KW"/>
</dbReference>
<evidence type="ECO:0000256" key="14">
    <source>
        <dbReference type="ARBA" id="ARBA00032119"/>
    </source>
</evidence>
<comment type="catalytic activity">
    <reaction evidence="1">
        <text>Release of an N-terminal dipeptide from a peptide comprising four or more residues, with broad specificity. Also acts on dipeptidyl 2-naphthylamides.</text>
        <dbReference type="EC" id="3.4.14.4"/>
    </reaction>
</comment>
<reference evidence="15 16" key="1">
    <citation type="submission" date="2018-11" db="EMBL/GenBank/DDBJ databases">
        <authorList>
            <consortium name="Pathogen Informatics"/>
        </authorList>
    </citation>
    <scope>NUCLEOTIDE SEQUENCE [LARGE SCALE GENOMIC DNA]</scope>
</reference>
<evidence type="ECO:0000313" key="15">
    <source>
        <dbReference type="EMBL" id="VDL87528.1"/>
    </source>
</evidence>
<protein>
    <recommendedName>
        <fullName evidence="5">dipeptidyl-peptidase III</fullName>
        <ecNumber evidence="5">3.4.14.4</ecNumber>
    </recommendedName>
    <alternativeName>
        <fullName evidence="13">Dipeptidyl aminopeptidase III</fullName>
    </alternativeName>
    <alternativeName>
        <fullName evidence="14">Dipeptidyl peptidase III</fullName>
    </alternativeName>
</protein>
<evidence type="ECO:0000256" key="10">
    <source>
        <dbReference type="ARBA" id="ARBA00022801"/>
    </source>
</evidence>
<dbReference type="PANTHER" id="PTHR23422:SF11">
    <property type="entry name" value="DIPEPTIDYL PEPTIDASE 3"/>
    <property type="match status" value="1"/>
</dbReference>
<keyword evidence="10" id="KW-0378">Hydrolase</keyword>
<accession>A0A3P7C301</accession>
<keyword evidence="11" id="KW-0862">Zinc</keyword>
<evidence type="ECO:0000256" key="5">
    <source>
        <dbReference type="ARBA" id="ARBA00012063"/>
    </source>
</evidence>
<dbReference type="STRING" id="27835.A0A3P7C301"/>
<evidence type="ECO:0000256" key="3">
    <source>
        <dbReference type="ARBA" id="ARBA00004496"/>
    </source>
</evidence>
<dbReference type="GO" id="GO:0046872">
    <property type="term" value="F:metal ion binding"/>
    <property type="evidence" value="ECO:0007669"/>
    <property type="project" value="UniProtKB-KW"/>
</dbReference>
<dbReference type="GO" id="GO:0008237">
    <property type="term" value="F:metallopeptidase activity"/>
    <property type="evidence" value="ECO:0007669"/>
    <property type="project" value="UniProtKB-KW"/>
</dbReference>
<name>A0A3P7C301_NIPBR</name>